<comment type="caution">
    <text evidence="1">The sequence shown here is derived from an EMBL/GenBank/DDBJ whole genome shotgun (WGS) entry which is preliminary data.</text>
</comment>
<sequence>MLIAIALIVLSAGCRQSSLTSAEGMPLDQLAPATTPGTEAVLIFGKAPPDRHYREAGAPMARPVEPRSDVAILARSHGAIVEFDLQAHDESLEIESYETGSAFSLREISSESFSPALPLVRNPAKAGDAWTWSGSVRLGLDHPATAAVSTKADKVKLGERSEEALLVEVQLSIDGSAAPQKLSFWFVPGKGLVKRSVASGTSRQPPED</sequence>
<evidence type="ECO:0000313" key="2">
    <source>
        <dbReference type="Proteomes" id="UP000727962"/>
    </source>
</evidence>
<dbReference type="EMBL" id="JACOSL010000026">
    <property type="protein sequence ID" value="MBI1756264.1"/>
    <property type="molecule type" value="Genomic_DNA"/>
</dbReference>
<evidence type="ECO:0000313" key="1">
    <source>
        <dbReference type="EMBL" id="MBI1756264.1"/>
    </source>
</evidence>
<reference evidence="1" key="1">
    <citation type="submission" date="2020-07" db="EMBL/GenBank/DDBJ databases">
        <title>Huge and variable diversity of episymbiotic CPR bacteria and DPANN archaea in groundwater ecosystems.</title>
        <authorList>
            <person name="He C.Y."/>
            <person name="Keren R."/>
            <person name="Whittaker M."/>
            <person name="Farag I.F."/>
            <person name="Doudna J."/>
            <person name="Cate J.H.D."/>
            <person name="Banfield J.F."/>
        </authorList>
    </citation>
    <scope>NUCLEOTIDE SEQUENCE</scope>
    <source>
        <strain evidence="1">NC_groundwater_17_Pr7_B-0.1um_64_12</strain>
    </source>
</reference>
<gene>
    <name evidence="1" type="ORF">HYR64_04055</name>
</gene>
<accession>A0A931LU81</accession>
<proteinExistence type="predicted"/>
<name>A0A931LU81_FIMGI</name>
<dbReference type="Proteomes" id="UP000727962">
    <property type="component" value="Unassembled WGS sequence"/>
</dbReference>
<dbReference type="AlphaFoldDB" id="A0A931LU81"/>
<protein>
    <submittedName>
        <fullName evidence="1">Uncharacterized protein</fullName>
    </submittedName>
</protein>
<organism evidence="1 2">
    <name type="scientific">Fimbriimonas ginsengisoli</name>
    <dbReference type="NCBI Taxonomy" id="1005039"/>
    <lineage>
        <taxon>Bacteria</taxon>
        <taxon>Bacillati</taxon>
        <taxon>Armatimonadota</taxon>
        <taxon>Fimbriimonadia</taxon>
        <taxon>Fimbriimonadales</taxon>
        <taxon>Fimbriimonadaceae</taxon>
        <taxon>Fimbriimonas</taxon>
    </lineage>
</organism>